<keyword evidence="2" id="KW-1133">Transmembrane helix</keyword>
<feature type="transmembrane region" description="Helical" evidence="2">
    <location>
        <begin position="381"/>
        <end position="398"/>
    </location>
</feature>
<keyword evidence="2" id="KW-0472">Membrane</keyword>
<protein>
    <recommendedName>
        <fullName evidence="6">TrbL/VirB6 plasmid conjugal transfer protein</fullName>
    </recommendedName>
</protein>
<comment type="caution">
    <text evidence="4">The sequence shown here is derived from an EMBL/GenBank/DDBJ whole genome shotgun (WGS) entry which is preliminary data.</text>
</comment>
<dbReference type="AlphaFoldDB" id="A0A4Y8QXU5"/>
<dbReference type="EMBL" id="SOZH01000012">
    <property type="protein sequence ID" value="TFF04385.1"/>
    <property type="molecule type" value="Genomic_DNA"/>
</dbReference>
<feature type="transmembrane region" description="Helical" evidence="2">
    <location>
        <begin position="336"/>
        <end position="361"/>
    </location>
</feature>
<sequence length="682" mass="71322">MNRRIILRTALTVAAAVGAVAVGASSATAADDPAPTQGGGLGDLLQDSRGIPLSSFTLDLNDGNRLNPGDTGKLVWALIMQAGWELYKLNVAGMIFMLEWVMRMEWIDWIFAPLIGFAKVTDRAVSMIGIGPLMLTVLGAVVAYWLFRGRYGGGIAELLIGCTVAALATGILANPMGVIGGDDGLIMGGRDAGIDLATALATDGESMSGSDTDTFVTGISAQLVDTMIRIPHQIANYGAPIDGTSCEATYDEWVGKEDARENIRECDPWFKAYADNPSPYGAANVWEMFPSSLVFALFTYVLVALMIATVLGAGWQGIKTILLLPMGVVPGAPRAALFKSLAMALYAAVLIALVAVFIVGWMKLLELYFSNSTVIPWAMRMRIFNTLLVVGLIVLFLMRHKVKKGLTNLAARVAALGPKPSTLPKPVLMPAASAAAGKAMRMGYQAWLHRKKPPIPSRPPIAPRTTPAPLPAPASNQAPPRVRPELQPGTAPLALPPGGSGVDKPSNSTPGLLGGAPRRPQITAAEKLRQRTKKAVSLAAQGGAMLASGGTSAAATSAKVATASAKAAKVARAAKVVQGAVDVAGAARSERNAALREKLQAARMRPTDRGAVDEGTGVRYRSRTVETGGGRVELFEREHTTVAPAPSVARPKPVEVSDPGAGAVAARLRERLAGRASSGGGQ</sequence>
<feature type="compositionally biased region" description="Low complexity" evidence="1">
    <location>
        <begin position="488"/>
        <end position="497"/>
    </location>
</feature>
<feature type="region of interest" description="Disordered" evidence="1">
    <location>
        <begin position="453"/>
        <end position="519"/>
    </location>
</feature>
<gene>
    <name evidence="4" type="ORF">E1O70_18235</name>
</gene>
<evidence type="ECO:0000256" key="3">
    <source>
        <dbReference type="SAM" id="SignalP"/>
    </source>
</evidence>
<reference evidence="4 5" key="1">
    <citation type="submission" date="2019-03" db="EMBL/GenBank/DDBJ databases">
        <title>Cellulosimicrobium funkei JCM14302 Assembly.</title>
        <authorList>
            <person name="Dou T."/>
        </authorList>
    </citation>
    <scope>NUCLEOTIDE SEQUENCE [LARGE SCALE GENOMIC DNA]</scope>
    <source>
        <strain evidence="4 5">JCM 14302</strain>
    </source>
</reference>
<evidence type="ECO:0000313" key="4">
    <source>
        <dbReference type="EMBL" id="TFF04385.1"/>
    </source>
</evidence>
<evidence type="ECO:0000256" key="1">
    <source>
        <dbReference type="SAM" id="MobiDB-lite"/>
    </source>
</evidence>
<feature type="transmembrane region" description="Helical" evidence="2">
    <location>
        <begin position="293"/>
        <end position="315"/>
    </location>
</feature>
<dbReference type="RefSeq" id="WP_061268919.1">
    <property type="nucleotide sequence ID" value="NZ_SOZH01000012.1"/>
</dbReference>
<evidence type="ECO:0000313" key="5">
    <source>
        <dbReference type="Proteomes" id="UP000298003"/>
    </source>
</evidence>
<feature type="signal peptide" evidence="3">
    <location>
        <begin position="1"/>
        <end position="29"/>
    </location>
</feature>
<dbReference type="GeneID" id="95686425"/>
<feature type="transmembrane region" description="Helical" evidence="2">
    <location>
        <begin position="154"/>
        <end position="173"/>
    </location>
</feature>
<keyword evidence="3" id="KW-0732">Signal</keyword>
<name>A0A4Y8QXU5_9MICO</name>
<proteinExistence type="predicted"/>
<feature type="compositionally biased region" description="Pro residues" evidence="1">
    <location>
        <begin position="454"/>
        <end position="472"/>
    </location>
</feature>
<feature type="transmembrane region" description="Helical" evidence="2">
    <location>
        <begin position="124"/>
        <end position="147"/>
    </location>
</feature>
<evidence type="ECO:0008006" key="6">
    <source>
        <dbReference type="Google" id="ProtNLM"/>
    </source>
</evidence>
<feature type="chain" id="PRO_5021196466" description="TrbL/VirB6 plasmid conjugal transfer protein" evidence="3">
    <location>
        <begin position="30"/>
        <end position="682"/>
    </location>
</feature>
<organism evidence="4 5">
    <name type="scientific">Cellulosimicrobium funkei</name>
    <dbReference type="NCBI Taxonomy" id="264251"/>
    <lineage>
        <taxon>Bacteria</taxon>
        <taxon>Bacillati</taxon>
        <taxon>Actinomycetota</taxon>
        <taxon>Actinomycetes</taxon>
        <taxon>Micrococcales</taxon>
        <taxon>Promicromonosporaceae</taxon>
        <taxon>Cellulosimicrobium</taxon>
    </lineage>
</organism>
<keyword evidence="5" id="KW-1185">Reference proteome</keyword>
<dbReference type="Proteomes" id="UP000298003">
    <property type="component" value="Unassembled WGS sequence"/>
</dbReference>
<keyword evidence="2" id="KW-0812">Transmembrane</keyword>
<evidence type="ECO:0000256" key="2">
    <source>
        <dbReference type="SAM" id="Phobius"/>
    </source>
</evidence>
<accession>A0A4Y8QXU5</accession>